<dbReference type="Proteomes" id="UP000027064">
    <property type="component" value="Unassembled WGS sequence"/>
</dbReference>
<keyword evidence="5 7" id="KW-0378">Hydrolase</keyword>
<dbReference type="InterPro" id="IPR014721">
    <property type="entry name" value="Ribsml_uS5_D2-typ_fold_subgr"/>
</dbReference>
<dbReference type="PROSITE" id="PS00648">
    <property type="entry name" value="RIBONUCLEASE_P"/>
    <property type="match status" value="1"/>
</dbReference>
<evidence type="ECO:0000256" key="2">
    <source>
        <dbReference type="ARBA" id="ARBA00022694"/>
    </source>
</evidence>
<dbReference type="STRING" id="1492738.FEM21_27500"/>
<gene>
    <name evidence="7" type="primary">rnpA</name>
    <name evidence="9" type="ORF">FEM21_27500</name>
</gene>
<proteinExistence type="inferred from homology"/>
<dbReference type="InterPro" id="IPR020539">
    <property type="entry name" value="RNase_P_CS"/>
</dbReference>
<name>A0A066WJA0_9FLAO</name>
<dbReference type="InterPro" id="IPR020568">
    <property type="entry name" value="Ribosomal_Su5_D2-typ_SF"/>
</dbReference>
<comment type="caution">
    <text evidence="9">The sequence shown here is derived from an EMBL/GenBank/DDBJ whole genome shotgun (WGS) entry which is preliminary data.</text>
</comment>
<dbReference type="GO" id="GO:0042781">
    <property type="term" value="F:3'-tRNA processing endoribonuclease activity"/>
    <property type="evidence" value="ECO:0007669"/>
    <property type="project" value="TreeGrafter"/>
</dbReference>
<sequence length="147" mass="17436">MYAKKYVSPVKMSFNYPKNEKLKSKISIGLLFSEGKSVSKYPLRLVYHSGSLNENEKIKMGVSVSKKNFKKAVDRNRFKRILRETYRLNKHILLDNLDKPYAFMFFYQTKERLTYEEINTKTIQLFEKFVAQNVKKESSEKEDELGK</sequence>
<dbReference type="PANTHER" id="PTHR33992:SF1">
    <property type="entry name" value="RIBONUCLEASE P PROTEIN COMPONENT"/>
    <property type="match status" value="1"/>
</dbReference>
<comment type="similarity">
    <text evidence="7">Belongs to the RnpA family.</text>
</comment>
<comment type="catalytic activity">
    <reaction evidence="7">
        <text>Endonucleolytic cleavage of RNA, removing 5'-extranucleotides from tRNA precursor.</text>
        <dbReference type="EC" id="3.1.26.5"/>
    </reaction>
</comment>
<keyword evidence="10" id="KW-1185">Reference proteome</keyword>
<dbReference type="EC" id="3.1.26.5" evidence="7 8"/>
<evidence type="ECO:0000256" key="6">
    <source>
        <dbReference type="ARBA" id="ARBA00022884"/>
    </source>
</evidence>
<dbReference type="GO" id="GO:0030677">
    <property type="term" value="C:ribonuclease P complex"/>
    <property type="evidence" value="ECO:0007669"/>
    <property type="project" value="TreeGrafter"/>
</dbReference>
<organism evidence="9 10">
    <name type="scientific">Flavobacterium seoulense</name>
    <dbReference type="NCBI Taxonomy" id="1492738"/>
    <lineage>
        <taxon>Bacteria</taxon>
        <taxon>Pseudomonadati</taxon>
        <taxon>Bacteroidota</taxon>
        <taxon>Flavobacteriia</taxon>
        <taxon>Flavobacteriales</taxon>
        <taxon>Flavobacteriaceae</taxon>
        <taxon>Flavobacterium</taxon>
    </lineage>
</organism>
<evidence type="ECO:0000256" key="8">
    <source>
        <dbReference type="NCBIfam" id="TIGR00188"/>
    </source>
</evidence>
<dbReference type="HAMAP" id="MF_00227">
    <property type="entry name" value="RNase_P"/>
    <property type="match status" value="1"/>
</dbReference>
<dbReference type="AlphaFoldDB" id="A0A066WJA0"/>
<dbReference type="GO" id="GO:0001682">
    <property type="term" value="P:tRNA 5'-leader removal"/>
    <property type="evidence" value="ECO:0007669"/>
    <property type="project" value="UniProtKB-UniRule"/>
</dbReference>
<reference evidence="9 10" key="1">
    <citation type="submission" date="2014-05" db="EMBL/GenBank/DDBJ databases">
        <title>Genome Sequence of Flavobacterium sp. EM1321.</title>
        <authorList>
            <person name="Shin S.-K."/>
            <person name="Yi H."/>
        </authorList>
    </citation>
    <scope>NUCLEOTIDE SEQUENCE [LARGE SCALE GENOMIC DNA]</scope>
    <source>
        <strain evidence="9 10">EM1321</strain>
    </source>
</reference>
<dbReference type="NCBIfam" id="TIGR00188">
    <property type="entry name" value="rnpA"/>
    <property type="match status" value="1"/>
</dbReference>
<dbReference type="GO" id="GO:0004526">
    <property type="term" value="F:ribonuclease P activity"/>
    <property type="evidence" value="ECO:0007669"/>
    <property type="project" value="UniProtKB-UniRule"/>
</dbReference>
<evidence type="ECO:0000256" key="7">
    <source>
        <dbReference type="HAMAP-Rule" id="MF_00227"/>
    </source>
</evidence>
<evidence type="ECO:0000313" key="9">
    <source>
        <dbReference type="EMBL" id="KDN54097.1"/>
    </source>
</evidence>
<protein>
    <recommendedName>
        <fullName evidence="7 8">Ribonuclease P protein component</fullName>
        <shortName evidence="7">RNase P protein</shortName>
        <shortName evidence="7">RNaseP protein</shortName>
        <ecNumber evidence="7 8">3.1.26.5</ecNumber>
    </recommendedName>
    <alternativeName>
        <fullName evidence="7">Protein C5</fullName>
    </alternativeName>
</protein>
<dbReference type="SUPFAM" id="SSF54211">
    <property type="entry name" value="Ribosomal protein S5 domain 2-like"/>
    <property type="match status" value="1"/>
</dbReference>
<comment type="function">
    <text evidence="1 7">RNaseP catalyzes the removal of the 5'-leader sequence from pre-tRNA to produce the mature 5'-terminus. It can also cleave other RNA substrates such as 4.5S RNA. The protein component plays an auxiliary but essential role in vivo by binding to the 5'-leader sequence and broadening the substrate specificity of the ribozyme.</text>
</comment>
<dbReference type="Gene3D" id="3.30.230.10">
    <property type="match status" value="1"/>
</dbReference>
<keyword evidence="6 7" id="KW-0694">RNA-binding</keyword>
<dbReference type="eggNOG" id="COG0594">
    <property type="taxonomic scope" value="Bacteria"/>
</dbReference>
<dbReference type="Pfam" id="PF00825">
    <property type="entry name" value="Ribonuclease_P"/>
    <property type="match status" value="1"/>
</dbReference>
<dbReference type="PANTHER" id="PTHR33992">
    <property type="entry name" value="RIBONUCLEASE P PROTEIN COMPONENT"/>
    <property type="match status" value="1"/>
</dbReference>
<keyword evidence="4 7" id="KW-0255">Endonuclease</keyword>
<comment type="subunit">
    <text evidence="7">Consists of a catalytic RNA component (M1 or rnpB) and a protein subunit.</text>
</comment>
<dbReference type="PATRIC" id="fig|1492738.3.peg.2736"/>
<dbReference type="EMBL" id="JNCA01000028">
    <property type="protein sequence ID" value="KDN54097.1"/>
    <property type="molecule type" value="Genomic_DNA"/>
</dbReference>
<evidence type="ECO:0000313" key="10">
    <source>
        <dbReference type="Proteomes" id="UP000027064"/>
    </source>
</evidence>
<keyword evidence="2 7" id="KW-0819">tRNA processing</keyword>
<accession>A0A066WJA0</accession>
<evidence type="ECO:0000256" key="3">
    <source>
        <dbReference type="ARBA" id="ARBA00022722"/>
    </source>
</evidence>
<evidence type="ECO:0000256" key="4">
    <source>
        <dbReference type="ARBA" id="ARBA00022759"/>
    </source>
</evidence>
<dbReference type="GO" id="GO:0000049">
    <property type="term" value="F:tRNA binding"/>
    <property type="evidence" value="ECO:0007669"/>
    <property type="project" value="UniProtKB-UniRule"/>
</dbReference>
<evidence type="ECO:0000256" key="1">
    <source>
        <dbReference type="ARBA" id="ARBA00002663"/>
    </source>
</evidence>
<dbReference type="InterPro" id="IPR000100">
    <property type="entry name" value="RNase_P"/>
</dbReference>
<keyword evidence="3 7" id="KW-0540">Nuclease</keyword>
<evidence type="ECO:0000256" key="5">
    <source>
        <dbReference type="ARBA" id="ARBA00022801"/>
    </source>
</evidence>